<dbReference type="EMBL" id="BMFV01000012">
    <property type="protein sequence ID" value="GGH81326.1"/>
    <property type="molecule type" value="Genomic_DNA"/>
</dbReference>
<evidence type="ECO:0000256" key="3">
    <source>
        <dbReference type="ARBA" id="ARBA00023136"/>
    </source>
</evidence>
<evidence type="ECO:0000256" key="4">
    <source>
        <dbReference type="ARBA" id="ARBA00023139"/>
    </source>
</evidence>
<accession>A0A8J2ZWE7</accession>
<name>A0A8J2ZWE7_9BACL</name>
<dbReference type="SUPFAM" id="SSF53850">
    <property type="entry name" value="Periplasmic binding protein-like II"/>
    <property type="match status" value="1"/>
</dbReference>
<evidence type="ECO:0000256" key="1">
    <source>
        <dbReference type="ARBA" id="ARBA00022475"/>
    </source>
</evidence>
<dbReference type="AlphaFoldDB" id="A0A8J2ZWE7"/>
<keyword evidence="2" id="KW-0732">Signal</keyword>
<keyword evidence="7" id="KW-1185">Reference proteome</keyword>
<dbReference type="InterPro" id="IPR006059">
    <property type="entry name" value="SBP"/>
</dbReference>
<dbReference type="Proteomes" id="UP000656813">
    <property type="component" value="Unassembled WGS sequence"/>
</dbReference>
<dbReference type="Gene3D" id="3.40.190.10">
    <property type="entry name" value="Periplasmic binding protein-like II"/>
    <property type="match status" value="2"/>
</dbReference>
<gene>
    <name evidence="6" type="ORF">GCM10007096_19060</name>
</gene>
<keyword evidence="5" id="KW-0449">Lipoprotein</keyword>
<evidence type="ECO:0000256" key="2">
    <source>
        <dbReference type="ARBA" id="ARBA00022729"/>
    </source>
</evidence>
<evidence type="ECO:0000256" key="5">
    <source>
        <dbReference type="ARBA" id="ARBA00023288"/>
    </source>
</evidence>
<proteinExistence type="predicted"/>
<evidence type="ECO:0008006" key="8">
    <source>
        <dbReference type="Google" id="ProtNLM"/>
    </source>
</evidence>
<reference evidence="6" key="2">
    <citation type="submission" date="2020-09" db="EMBL/GenBank/DDBJ databases">
        <authorList>
            <person name="Sun Q."/>
            <person name="Zhou Y."/>
        </authorList>
    </citation>
    <scope>NUCLEOTIDE SEQUENCE</scope>
    <source>
        <strain evidence="6">CGMCC 1.12777</strain>
    </source>
</reference>
<dbReference type="Pfam" id="PF13416">
    <property type="entry name" value="SBP_bac_8"/>
    <property type="match status" value="1"/>
</dbReference>
<dbReference type="PANTHER" id="PTHR43649:SF33">
    <property type="entry name" value="POLYGALACTURONAN_RHAMNOGALACTURONAN-BINDING PROTEIN YTCQ"/>
    <property type="match status" value="1"/>
</dbReference>
<keyword evidence="3" id="KW-0472">Membrane</keyword>
<reference evidence="6" key="1">
    <citation type="journal article" date="2014" name="Int. J. Syst. Evol. Microbiol.">
        <title>Complete genome sequence of Corynebacterium casei LMG S-19264T (=DSM 44701T), isolated from a smear-ripened cheese.</title>
        <authorList>
            <consortium name="US DOE Joint Genome Institute (JGI-PGF)"/>
            <person name="Walter F."/>
            <person name="Albersmeier A."/>
            <person name="Kalinowski J."/>
            <person name="Ruckert C."/>
        </authorList>
    </citation>
    <scope>NUCLEOTIDE SEQUENCE</scope>
    <source>
        <strain evidence="6">CGMCC 1.12777</strain>
    </source>
</reference>
<sequence>MLNDVPGVKDAITTPDGDIYSLPQVNDCYHCSMSEKMWVYKPWLDKLGLKIPTTTDEFTAMLKAFKTQDPNGNGKADEIPLSGMKNSWHEDIAGFLMNPFIYSDMFVKDGKIQVPYNTPEWQEGLKYLHQLYADGLIYSGSFTQDSEQFMKLGENPGTPILGVAVAATRSTFADISDKGRGNDYVVVPPLKGPDGNRVTLYEPAPVTQPAEFIITKNCKHPDVAMRWADAMYKRDITLRSVIGRPDKEWRNAKEGETGLNGKQASWVELKQSEALTNHAWMQTGPSLRTREFRSSHAVPKGTQEEVLWKATEQYEPYLPKDIEPVPDLFFTEEQSNEMATLEKTVTDYVDEMKAKFITGKANIDKDWDKYIKTLDSMGIKDYVKIYQEAYDAKYKN</sequence>
<dbReference type="InterPro" id="IPR050490">
    <property type="entry name" value="Bact_solute-bd_prot1"/>
</dbReference>
<evidence type="ECO:0000313" key="6">
    <source>
        <dbReference type="EMBL" id="GGH81326.1"/>
    </source>
</evidence>
<organism evidence="6 7">
    <name type="scientific">Pullulanibacillus pueri</name>
    <dbReference type="NCBI Taxonomy" id="1437324"/>
    <lineage>
        <taxon>Bacteria</taxon>
        <taxon>Bacillati</taxon>
        <taxon>Bacillota</taxon>
        <taxon>Bacilli</taxon>
        <taxon>Bacillales</taxon>
        <taxon>Sporolactobacillaceae</taxon>
        <taxon>Pullulanibacillus</taxon>
    </lineage>
</organism>
<protein>
    <recommendedName>
        <fullName evidence="8">ABC transporter substrate-binding protein</fullName>
    </recommendedName>
</protein>
<dbReference type="RefSeq" id="WP_268236374.1">
    <property type="nucleotide sequence ID" value="NZ_BMFV01000012.1"/>
</dbReference>
<dbReference type="PANTHER" id="PTHR43649">
    <property type="entry name" value="ARABINOSE-BINDING PROTEIN-RELATED"/>
    <property type="match status" value="1"/>
</dbReference>
<comment type="caution">
    <text evidence="6">The sequence shown here is derived from an EMBL/GenBank/DDBJ whole genome shotgun (WGS) entry which is preliminary data.</text>
</comment>
<keyword evidence="4" id="KW-0564">Palmitate</keyword>
<evidence type="ECO:0000313" key="7">
    <source>
        <dbReference type="Proteomes" id="UP000656813"/>
    </source>
</evidence>
<keyword evidence="1" id="KW-1003">Cell membrane</keyword>